<name>A0A8T0L1M3_PHAAN</name>
<protein>
    <submittedName>
        <fullName evidence="2">Uncharacterized protein</fullName>
    </submittedName>
</protein>
<organism evidence="2 3">
    <name type="scientific">Phaseolus angularis</name>
    <name type="common">Azuki bean</name>
    <name type="synonym">Vigna angularis</name>
    <dbReference type="NCBI Taxonomy" id="3914"/>
    <lineage>
        <taxon>Eukaryota</taxon>
        <taxon>Viridiplantae</taxon>
        <taxon>Streptophyta</taxon>
        <taxon>Embryophyta</taxon>
        <taxon>Tracheophyta</taxon>
        <taxon>Spermatophyta</taxon>
        <taxon>Magnoliopsida</taxon>
        <taxon>eudicotyledons</taxon>
        <taxon>Gunneridae</taxon>
        <taxon>Pentapetalae</taxon>
        <taxon>rosids</taxon>
        <taxon>fabids</taxon>
        <taxon>Fabales</taxon>
        <taxon>Fabaceae</taxon>
        <taxon>Papilionoideae</taxon>
        <taxon>50 kb inversion clade</taxon>
        <taxon>NPAAA clade</taxon>
        <taxon>indigoferoid/millettioid clade</taxon>
        <taxon>Phaseoleae</taxon>
        <taxon>Vigna</taxon>
    </lineage>
</organism>
<reference evidence="2 3" key="1">
    <citation type="submission" date="2020-05" db="EMBL/GenBank/DDBJ databases">
        <title>Vigna angularis (adzuki bean) Var. LongXiaoDou No. 4 denovo assembly.</title>
        <authorList>
            <person name="Xiang H."/>
        </authorList>
    </citation>
    <scope>NUCLEOTIDE SEQUENCE [LARGE SCALE GENOMIC DNA]</scope>
    <source>
        <tissue evidence="2">Leaf</tissue>
    </source>
</reference>
<feature type="region of interest" description="Disordered" evidence="1">
    <location>
        <begin position="36"/>
        <end position="71"/>
    </location>
</feature>
<evidence type="ECO:0000313" key="2">
    <source>
        <dbReference type="EMBL" id="KAG2405876.1"/>
    </source>
</evidence>
<dbReference type="Proteomes" id="UP000743370">
    <property type="component" value="Unassembled WGS sequence"/>
</dbReference>
<sequence>MENHIWDFSQTWDGDNGNSTEKRLKLFRFTLNHSKESFDKNSGEGDESVNSYNSVSSGGNKTLQDKTSAKDPNEKKFEFQYCFKKE</sequence>
<dbReference type="EMBL" id="JABFOF010000002">
    <property type="protein sequence ID" value="KAG2405876.1"/>
    <property type="molecule type" value="Genomic_DNA"/>
</dbReference>
<gene>
    <name evidence="2" type="ORF">HKW66_Vig0051310</name>
</gene>
<feature type="compositionally biased region" description="Low complexity" evidence="1">
    <location>
        <begin position="48"/>
        <end position="60"/>
    </location>
</feature>
<comment type="caution">
    <text evidence="2">The sequence shown here is derived from an EMBL/GenBank/DDBJ whole genome shotgun (WGS) entry which is preliminary data.</text>
</comment>
<dbReference type="AlphaFoldDB" id="A0A8T0L1M3"/>
<accession>A0A8T0L1M3</accession>
<evidence type="ECO:0000256" key="1">
    <source>
        <dbReference type="SAM" id="MobiDB-lite"/>
    </source>
</evidence>
<evidence type="ECO:0000313" key="3">
    <source>
        <dbReference type="Proteomes" id="UP000743370"/>
    </source>
</evidence>
<proteinExistence type="predicted"/>